<proteinExistence type="inferred from homology"/>
<dbReference type="SUPFAM" id="SSF52980">
    <property type="entry name" value="Restriction endonuclease-like"/>
    <property type="match status" value="1"/>
</dbReference>
<dbReference type="InterPro" id="IPR011335">
    <property type="entry name" value="Restrct_endonuc-II-like"/>
</dbReference>
<dbReference type="SUPFAM" id="SSF46934">
    <property type="entry name" value="UBA-like"/>
    <property type="match status" value="1"/>
</dbReference>
<dbReference type="Proteomes" id="UP000681967">
    <property type="component" value="Unassembled WGS sequence"/>
</dbReference>
<dbReference type="InterPro" id="IPR014039">
    <property type="entry name" value="Transl_elong_EFTs/EF1B_dimer"/>
</dbReference>
<dbReference type="CDD" id="cd06260">
    <property type="entry name" value="DUF820-like"/>
    <property type="match status" value="1"/>
</dbReference>
<evidence type="ECO:0000256" key="4">
    <source>
        <dbReference type="HAMAP-Rule" id="MF_03135"/>
    </source>
</evidence>
<dbReference type="Proteomes" id="UP000681720">
    <property type="component" value="Unassembled WGS sequence"/>
</dbReference>
<dbReference type="InterPro" id="IPR012296">
    <property type="entry name" value="Nuclease_put_TT1808"/>
</dbReference>
<comment type="function">
    <text evidence="4">Associates with the EF-Tu.GDP complex and induces the exchange of GDP to GTP. It remains bound to the aminoacyl-tRNA.EF-Tu.GTP complex up to the GTP hydrolysis stage on the ribosome.</text>
</comment>
<dbReference type="GO" id="GO:0070125">
    <property type="term" value="P:mitochondrial translational elongation"/>
    <property type="evidence" value="ECO:0007669"/>
    <property type="project" value="TreeGrafter"/>
</dbReference>
<sequence>MLVWRRFIHSSVPRYLSQSAAATNTASPLSVLRKKTGYSLSHCRAALQKFNDNLEQAETWLHQRAQAEGWSRATKLQSRAASQGLIGIVTNADAAAMVEINCETDFVSKNEKFQQLVSQVANSLIANQKDKAQEKTFYDRDTLATLPSIADRSKTLADVAALCVGTVGENVVLRRGIVFNGKNNQLLASYCHGQKPIELSTYLDQEDEASQLHEYLNGYVYALPSRETTHDLLIKNLTEQIEQQQIKNVHLLPMNIRIQTPDPTYIYYPGLCLSIRAPKSDQAITREPVVIVELVTPTTERLILHEKSINYKRIASLKQIIYIWPNLKMAQVDFREGDSSKWTKTFYGVQDKIPLAQAIGNGELVLADVFDNMVSFKLHSIGLF</sequence>
<feature type="domain" description="Translation elongation factor EFTs/EF1B dimerisation" evidence="5">
    <location>
        <begin position="95"/>
        <end position="208"/>
    </location>
</feature>
<evidence type="ECO:0000313" key="8">
    <source>
        <dbReference type="Proteomes" id="UP000681720"/>
    </source>
</evidence>
<dbReference type="AlphaFoldDB" id="A0A8S2MPS7"/>
<dbReference type="InterPro" id="IPR008538">
    <property type="entry name" value="Uma2"/>
</dbReference>
<dbReference type="GO" id="GO:0006281">
    <property type="term" value="P:DNA repair"/>
    <property type="evidence" value="ECO:0007669"/>
    <property type="project" value="UniProtKB-ARBA"/>
</dbReference>
<dbReference type="Gene3D" id="3.30.479.20">
    <property type="entry name" value="Elongation factor Ts, dimerisation domain"/>
    <property type="match status" value="1"/>
</dbReference>
<protein>
    <recommendedName>
        <fullName evidence="4">Elongation factor Ts, mitochondrial</fullName>
        <shortName evidence="4">EF-Ts</shortName>
        <shortName evidence="4">EF-TsMt</shortName>
    </recommendedName>
</protein>
<dbReference type="GO" id="GO:0005739">
    <property type="term" value="C:mitochondrion"/>
    <property type="evidence" value="ECO:0007669"/>
    <property type="project" value="UniProtKB-SubCell"/>
</dbReference>
<dbReference type="CDD" id="cd14275">
    <property type="entry name" value="UBA_EF-Ts"/>
    <property type="match status" value="1"/>
</dbReference>
<evidence type="ECO:0000313" key="6">
    <source>
        <dbReference type="EMBL" id="CAF3964168.1"/>
    </source>
</evidence>
<comment type="caution">
    <text evidence="6">The sequence shown here is derived from an EMBL/GenBank/DDBJ whole genome shotgun (WGS) entry which is preliminary data.</text>
</comment>
<organism evidence="6 8">
    <name type="scientific">Rotaria magnacalcarata</name>
    <dbReference type="NCBI Taxonomy" id="392030"/>
    <lineage>
        <taxon>Eukaryota</taxon>
        <taxon>Metazoa</taxon>
        <taxon>Spiralia</taxon>
        <taxon>Gnathifera</taxon>
        <taxon>Rotifera</taxon>
        <taxon>Eurotatoria</taxon>
        <taxon>Bdelloidea</taxon>
        <taxon>Philodinida</taxon>
        <taxon>Philodinidae</taxon>
        <taxon>Rotaria</taxon>
    </lineage>
</organism>
<accession>A0A8S2MPS7</accession>
<dbReference type="PROSITE" id="PS01127">
    <property type="entry name" value="EF_TS_2"/>
    <property type="match status" value="1"/>
</dbReference>
<name>A0A8S2MPS7_9BILA</name>
<dbReference type="Pfam" id="PF25025">
    <property type="entry name" value="EF-Ts_N"/>
    <property type="match status" value="1"/>
</dbReference>
<dbReference type="Gene3D" id="3.90.1570.10">
    <property type="entry name" value="tt1808, chain A"/>
    <property type="match status" value="1"/>
</dbReference>
<dbReference type="EMBL" id="CAJOBH010004470">
    <property type="protein sequence ID" value="CAF3991013.1"/>
    <property type="molecule type" value="Genomic_DNA"/>
</dbReference>
<reference evidence="6" key="1">
    <citation type="submission" date="2021-02" db="EMBL/GenBank/DDBJ databases">
        <authorList>
            <person name="Nowell W R."/>
        </authorList>
    </citation>
    <scope>NUCLEOTIDE SEQUENCE</scope>
</reference>
<dbReference type="HAMAP" id="MF_00050">
    <property type="entry name" value="EF_Ts"/>
    <property type="match status" value="1"/>
</dbReference>
<evidence type="ECO:0000313" key="7">
    <source>
        <dbReference type="EMBL" id="CAF3991013.1"/>
    </source>
</evidence>
<keyword evidence="4" id="KW-0496">Mitochondrion</keyword>
<dbReference type="PANTHER" id="PTHR11741:SF0">
    <property type="entry name" value="ELONGATION FACTOR TS, MITOCHONDRIAL"/>
    <property type="match status" value="1"/>
</dbReference>
<dbReference type="InterPro" id="IPR018101">
    <property type="entry name" value="Transl_elong_Ts_CS"/>
</dbReference>
<evidence type="ECO:0000256" key="1">
    <source>
        <dbReference type="ARBA" id="ARBA00005532"/>
    </source>
</evidence>
<dbReference type="InterPro" id="IPR009060">
    <property type="entry name" value="UBA-like_sf"/>
</dbReference>
<evidence type="ECO:0000256" key="3">
    <source>
        <dbReference type="ARBA" id="ARBA00022917"/>
    </source>
</evidence>
<dbReference type="PANTHER" id="PTHR11741">
    <property type="entry name" value="ELONGATION FACTOR TS"/>
    <property type="match status" value="1"/>
</dbReference>
<keyword evidence="2 4" id="KW-0251">Elongation factor</keyword>
<dbReference type="Gene3D" id="1.10.8.10">
    <property type="entry name" value="DNA helicase RuvA subunit, C-terminal domain"/>
    <property type="match status" value="1"/>
</dbReference>
<comment type="similarity">
    <text evidence="1 4">Belongs to the EF-Ts family.</text>
</comment>
<dbReference type="Pfam" id="PF00889">
    <property type="entry name" value="EF_TS"/>
    <property type="match status" value="1"/>
</dbReference>
<comment type="subcellular location">
    <subcellularLocation>
        <location evidence="4">Mitochondrion</location>
    </subcellularLocation>
</comment>
<keyword evidence="3 4" id="KW-0648">Protein biosynthesis</keyword>
<evidence type="ECO:0000259" key="5">
    <source>
        <dbReference type="Pfam" id="PF00889"/>
    </source>
</evidence>
<dbReference type="InterPro" id="IPR036402">
    <property type="entry name" value="EF-Ts_dimer_sf"/>
</dbReference>
<dbReference type="EMBL" id="CAJOBJ010003402">
    <property type="protein sequence ID" value="CAF3964168.1"/>
    <property type="molecule type" value="Genomic_DNA"/>
</dbReference>
<gene>
    <name evidence="7" type="ORF">BYL167_LOCUS13151</name>
    <name evidence="6" type="ORF">GIL414_LOCUS9797</name>
</gene>
<dbReference type="InterPro" id="IPR001816">
    <property type="entry name" value="Transl_elong_EFTs/EF1B"/>
</dbReference>
<dbReference type="GO" id="GO:0003746">
    <property type="term" value="F:translation elongation factor activity"/>
    <property type="evidence" value="ECO:0007669"/>
    <property type="project" value="UniProtKB-UniRule"/>
</dbReference>
<evidence type="ECO:0000256" key="2">
    <source>
        <dbReference type="ARBA" id="ARBA00022768"/>
    </source>
</evidence>
<dbReference type="SUPFAM" id="SSF54713">
    <property type="entry name" value="Elongation factor Ts (EF-Ts), dimerisation domain"/>
    <property type="match status" value="1"/>
</dbReference>